<protein>
    <recommendedName>
        <fullName evidence="11">Glutathione hydrolase proenzyme</fullName>
        <ecNumber evidence="11">2.3.2.2</ecNumber>
        <ecNumber evidence="11">3.4.19.13</ecNumber>
    </recommendedName>
    <component>
        <recommendedName>
            <fullName evidence="11">Glutathione hydrolase large chain</fullName>
        </recommendedName>
    </component>
    <component>
        <recommendedName>
            <fullName evidence="11">Glutathione hydrolase small chain</fullName>
        </recommendedName>
    </component>
</protein>
<keyword evidence="11" id="KW-0317">Glutathione biosynthesis</keyword>
<comment type="pathway">
    <text evidence="11">Sulfur metabolism; glutathione metabolism.</text>
</comment>
<keyword evidence="4 11" id="KW-0808">Transferase</keyword>
<evidence type="ECO:0000256" key="6">
    <source>
        <dbReference type="ARBA" id="ARBA00023145"/>
    </source>
</evidence>
<dbReference type="InterPro" id="IPR043138">
    <property type="entry name" value="GGT_lsub"/>
</dbReference>
<evidence type="ECO:0000313" key="14">
    <source>
        <dbReference type="Proteomes" id="UP000215005"/>
    </source>
</evidence>
<keyword evidence="5 11" id="KW-0378">Hydrolase</keyword>
<comment type="subunit">
    <text evidence="11">This enzyme consists of two polypeptide chains, which are synthesized in precursor form from a single polypeptide.</text>
</comment>
<evidence type="ECO:0000256" key="3">
    <source>
        <dbReference type="ARBA" id="ARBA00009381"/>
    </source>
</evidence>
<evidence type="ECO:0000256" key="10">
    <source>
        <dbReference type="PIRSR" id="PIRSR600101-2"/>
    </source>
</evidence>
<feature type="binding site" evidence="10">
    <location>
        <position position="510"/>
    </location>
    <ligand>
        <name>L-glutamate</name>
        <dbReference type="ChEBI" id="CHEBI:29985"/>
    </ligand>
</feature>
<evidence type="ECO:0000256" key="8">
    <source>
        <dbReference type="ARBA" id="ARBA00047417"/>
    </source>
</evidence>
<dbReference type="EC" id="2.3.2.2" evidence="11"/>
<dbReference type="Proteomes" id="UP000215005">
    <property type="component" value="Chromosome"/>
</dbReference>
<proteinExistence type="inferred from homology"/>
<dbReference type="PANTHER" id="PTHR43199">
    <property type="entry name" value="GLUTATHIONE HYDROLASE"/>
    <property type="match status" value="1"/>
</dbReference>
<dbReference type="InterPro" id="IPR029055">
    <property type="entry name" value="Ntn_hydrolases_N"/>
</dbReference>
<dbReference type="Pfam" id="PF01019">
    <property type="entry name" value="G_glu_transpept"/>
    <property type="match status" value="1"/>
</dbReference>
<sequence>MWRNQKVTKRSGIHALCAAGAAVLLVGCSAPAEAADRGGVGPSTRDSVAVGYGGAVSSVDPDATEAGMEILRSGGNAVDAAVATAAALGVTDPYSGGFGGGGYLVYYNAADGRIRTIDGRETAPAAMDEDAFLDENGEPIPFAEAVTSGLGVGVPGTPATWEYAVDSWGRKPLKQVMRPAIRLADEGFVVDTTFAEQTAANQDRFADFPETARLFMPDGRPPEPGSVLRNPDLADTYRAFVREGADVLDGEIGADIAATAADPPVDPDAARDVRPGLLTAEDVADYEVIERAPSHVEYRGLDVYSMAPSSSGGSTVGEALNIMEAARARAPYSTGDTTDTWHLMLEASKLAYADRNSYIGDPDHVDVPLRTLLSQDYADERACFVDMQTAQQAPVAPGDARDGNGCAAAGPPADNGTEGPSTTHLVTADHQGNVVSYTFTIEQTGGSGITVPNRGFLLNNELTDFEFEVADNGAGAANLPGPGKRPRSSIAPTIVLNDGEPYLALGSPGGSTIITTVLQLLVDRIDRGLTLPEAMAEPRLSQRNTPATLAEPGFFGTAQDKELSALGHTFTETSEIGAATALEFLGGRRIQAVAEPERRGGGHAAVLRSRR</sequence>
<dbReference type="GO" id="GO:0006750">
    <property type="term" value="P:glutathione biosynthetic process"/>
    <property type="evidence" value="ECO:0007669"/>
    <property type="project" value="UniProtKB-KW"/>
</dbReference>
<evidence type="ECO:0000313" key="13">
    <source>
        <dbReference type="EMBL" id="ASU81459.1"/>
    </source>
</evidence>
<evidence type="ECO:0000256" key="5">
    <source>
        <dbReference type="ARBA" id="ARBA00022801"/>
    </source>
</evidence>
<dbReference type="InterPro" id="IPR051792">
    <property type="entry name" value="GGT_bact"/>
</dbReference>
<organism evidence="13 14">
    <name type="scientific">Nocardiopsis gilva YIM 90087</name>
    <dbReference type="NCBI Taxonomy" id="1235441"/>
    <lineage>
        <taxon>Bacteria</taxon>
        <taxon>Bacillati</taxon>
        <taxon>Actinomycetota</taxon>
        <taxon>Actinomycetes</taxon>
        <taxon>Streptosporangiales</taxon>
        <taxon>Nocardiopsidaceae</taxon>
        <taxon>Nocardiopsis</taxon>
    </lineage>
</organism>
<dbReference type="Gene3D" id="1.10.246.130">
    <property type="match status" value="1"/>
</dbReference>
<comment type="catalytic activity">
    <reaction evidence="1 11">
        <text>an S-substituted glutathione + H2O = an S-substituted L-cysteinylglycine + L-glutamate</text>
        <dbReference type="Rhea" id="RHEA:59468"/>
        <dbReference type="ChEBI" id="CHEBI:15377"/>
        <dbReference type="ChEBI" id="CHEBI:29985"/>
        <dbReference type="ChEBI" id="CHEBI:90779"/>
        <dbReference type="ChEBI" id="CHEBI:143103"/>
        <dbReference type="EC" id="3.4.19.13"/>
    </reaction>
</comment>
<dbReference type="Gene3D" id="3.60.20.40">
    <property type="match status" value="1"/>
</dbReference>
<dbReference type="GO" id="GO:0036374">
    <property type="term" value="F:glutathione hydrolase activity"/>
    <property type="evidence" value="ECO:0007669"/>
    <property type="project" value="UniProtKB-UniRule"/>
</dbReference>
<feature type="binding site" evidence="10">
    <location>
        <position position="120"/>
    </location>
    <ligand>
        <name>L-glutamate</name>
        <dbReference type="ChEBI" id="CHEBI:29985"/>
    </ligand>
</feature>
<name>A0A223S0A4_9ACTN</name>
<dbReference type="KEGG" id="ngv:CDO52_00505"/>
<dbReference type="GO" id="GO:0103068">
    <property type="term" value="F:leukotriene C4 gamma-glutamyl transferase activity"/>
    <property type="evidence" value="ECO:0007669"/>
    <property type="project" value="UniProtKB-EC"/>
</dbReference>
<feature type="signal peptide" evidence="12">
    <location>
        <begin position="1"/>
        <end position="34"/>
    </location>
</feature>
<dbReference type="PRINTS" id="PR01210">
    <property type="entry name" value="GGTRANSPTASE"/>
</dbReference>
<keyword evidence="14" id="KW-1185">Reference proteome</keyword>
<comment type="similarity">
    <text evidence="3 11">Belongs to the gamma-glutamyltransferase family.</text>
</comment>
<keyword evidence="7 11" id="KW-0012">Acyltransferase</keyword>
<evidence type="ECO:0000256" key="11">
    <source>
        <dbReference type="RuleBase" id="RU368036"/>
    </source>
</evidence>
<dbReference type="PROSITE" id="PS51257">
    <property type="entry name" value="PROKAR_LIPOPROTEIN"/>
    <property type="match status" value="1"/>
</dbReference>
<comment type="catalytic activity">
    <reaction evidence="8 11">
        <text>an N-terminal (5-L-glutamyl)-[peptide] + an alpha-amino acid = 5-L-glutamyl amino acid + an N-terminal L-alpha-aminoacyl-[peptide]</text>
        <dbReference type="Rhea" id="RHEA:23904"/>
        <dbReference type="Rhea" id="RHEA-COMP:9780"/>
        <dbReference type="Rhea" id="RHEA-COMP:9795"/>
        <dbReference type="ChEBI" id="CHEBI:77644"/>
        <dbReference type="ChEBI" id="CHEBI:78597"/>
        <dbReference type="ChEBI" id="CHEBI:78599"/>
        <dbReference type="ChEBI" id="CHEBI:78608"/>
        <dbReference type="EC" id="2.3.2.2"/>
    </reaction>
</comment>
<dbReference type="InterPro" id="IPR000101">
    <property type="entry name" value="GGT_peptidase"/>
</dbReference>
<feature type="active site" description="Nucleophile" evidence="9">
    <location>
        <position position="422"/>
    </location>
</feature>
<evidence type="ECO:0000256" key="2">
    <source>
        <dbReference type="ARBA" id="ARBA00001089"/>
    </source>
</evidence>
<feature type="chain" id="PRO_5013030695" description="Glutathione hydrolase proenzyme" evidence="12">
    <location>
        <begin position="35"/>
        <end position="611"/>
    </location>
</feature>
<evidence type="ECO:0000256" key="7">
    <source>
        <dbReference type="ARBA" id="ARBA00023315"/>
    </source>
</evidence>
<feature type="binding site" evidence="10">
    <location>
        <begin position="488"/>
        <end position="489"/>
    </location>
    <ligand>
        <name>L-glutamate</name>
        <dbReference type="ChEBI" id="CHEBI:29985"/>
    </ligand>
</feature>
<dbReference type="SUPFAM" id="SSF56235">
    <property type="entry name" value="N-terminal nucleophile aminohydrolases (Ntn hydrolases)"/>
    <property type="match status" value="1"/>
</dbReference>
<keyword evidence="6 11" id="KW-0865">Zymogen</keyword>
<dbReference type="NCBIfam" id="TIGR00066">
    <property type="entry name" value="g_glut_trans"/>
    <property type="match status" value="1"/>
</dbReference>
<comment type="catalytic activity">
    <reaction evidence="2 11">
        <text>glutathione + H2O = L-cysteinylglycine + L-glutamate</text>
        <dbReference type="Rhea" id="RHEA:28807"/>
        <dbReference type="ChEBI" id="CHEBI:15377"/>
        <dbReference type="ChEBI" id="CHEBI:29985"/>
        <dbReference type="ChEBI" id="CHEBI:57925"/>
        <dbReference type="ChEBI" id="CHEBI:61694"/>
        <dbReference type="EC" id="3.4.19.13"/>
    </reaction>
</comment>
<dbReference type="AlphaFoldDB" id="A0A223S0A4"/>
<dbReference type="GO" id="GO:0006751">
    <property type="term" value="P:glutathione catabolic process"/>
    <property type="evidence" value="ECO:0007669"/>
    <property type="project" value="UniProtKB-UniRule"/>
</dbReference>
<evidence type="ECO:0000256" key="9">
    <source>
        <dbReference type="PIRSR" id="PIRSR600101-1"/>
    </source>
</evidence>
<dbReference type="EC" id="3.4.19.13" evidence="11"/>
<evidence type="ECO:0000256" key="1">
    <source>
        <dbReference type="ARBA" id="ARBA00001049"/>
    </source>
</evidence>
<feature type="binding site" evidence="10">
    <location>
        <position position="464"/>
    </location>
    <ligand>
        <name>L-glutamate</name>
        <dbReference type="ChEBI" id="CHEBI:29985"/>
    </ligand>
</feature>
<comment type="PTM">
    <text evidence="11">Cleaved by autocatalysis into a large and a small subunit.</text>
</comment>
<keyword evidence="12" id="KW-0732">Signal</keyword>
<dbReference type="OrthoDB" id="9781342at2"/>
<dbReference type="UniPathway" id="UPA00204"/>
<dbReference type="PANTHER" id="PTHR43199:SF1">
    <property type="entry name" value="GLUTATHIONE HYDROLASE PROENZYME"/>
    <property type="match status" value="1"/>
</dbReference>
<gene>
    <name evidence="13" type="primary">ggt</name>
    <name evidence="13" type="ORF">CDO52_00505</name>
</gene>
<reference evidence="13 14" key="1">
    <citation type="submission" date="2017-08" db="EMBL/GenBank/DDBJ databases">
        <title>The complete genome sequence of Nocardiopsis gilva YIM 90087.</title>
        <authorList>
            <person name="Yin M."/>
            <person name="Tang S."/>
        </authorList>
    </citation>
    <scope>NUCLEOTIDE SEQUENCE [LARGE SCALE GENOMIC DNA]</scope>
    <source>
        <strain evidence="13 14">YIM 90087</strain>
    </source>
</reference>
<evidence type="ECO:0000256" key="12">
    <source>
        <dbReference type="SAM" id="SignalP"/>
    </source>
</evidence>
<evidence type="ECO:0000256" key="4">
    <source>
        <dbReference type="ARBA" id="ARBA00022679"/>
    </source>
</evidence>
<dbReference type="InterPro" id="IPR043137">
    <property type="entry name" value="GGT_ssub_C"/>
</dbReference>
<dbReference type="EMBL" id="CP022753">
    <property type="protein sequence ID" value="ASU81459.1"/>
    <property type="molecule type" value="Genomic_DNA"/>
</dbReference>
<accession>A0A223S0A4</accession>